<evidence type="ECO:0000313" key="6">
    <source>
        <dbReference type="EMBL" id="WVZ74162.1"/>
    </source>
</evidence>
<protein>
    <recommendedName>
        <fullName evidence="5">Pectinesterase inhibitor domain-containing protein</fullName>
    </recommendedName>
</protein>
<accession>A0AAQ3TMW7</accession>
<feature type="domain" description="Pectinesterase inhibitor" evidence="5">
    <location>
        <begin position="19"/>
        <end position="159"/>
    </location>
</feature>
<dbReference type="GO" id="GO:0004857">
    <property type="term" value="F:enzyme inhibitor activity"/>
    <property type="evidence" value="ECO:0007669"/>
    <property type="project" value="InterPro"/>
</dbReference>
<dbReference type="EMBL" id="CP144749">
    <property type="protein sequence ID" value="WVZ74162.1"/>
    <property type="molecule type" value="Genomic_DNA"/>
</dbReference>
<feature type="signal peptide" evidence="4">
    <location>
        <begin position="1"/>
        <end position="18"/>
    </location>
</feature>
<organism evidence="6 7">
    <name type="scientific">Paspalum notatum var. saurae</name>
    <dbReference type="NCBI Taxonomy" id="547442"/>
    <lineage>
        <taxon>Eukaryota</taxon>
        <taxon>Viridiplantae</taxon>
        <taxon>Streptophyta</taxon>
        <taxon>Embryophyta</taxon>
        <taxon>Tracheophyta</taxon>
        <taxon>Spermatophyta</taxon>
        <taxon>Magnoliopsida</taxon>
        <taxon>Liliopsida</taxon>
        <taxon>Poales</taxon>
        <taxon>Poaceae</taxon>
        <taxon>PACMAD clade</taxon>
        <taxon>Panicoideae</taxon>
        <taxon>Andropogonodae</taxon>
        <taxon>Paspaleae</taxon>
        <taxon>Paspalinae</taxon>
        <taxon>Paspalum</taxon>
    </lineage>
</organism>
<dbReference type="PANTHER" id="PTHR35357">
    <property type="entry name" value="OS02G0537100 PROTEIN"/>
    <property type="match status" value="1"/>
</dbReference>
<dbReference type="AlphaFoldDB" id="A0AAQ3TMW7"/>
<evidence type="ECO:0000313" key="7">
    <source>
        <dbReference type="Proteomes" id="UP001341281"/>
    </source>
</evidence>
<keyword evidence="7" id="KW-1185">Reference proteome</keyword>
<proteinExistence type="inferred from homology"/>
<dbReference type="InterPro" id="IPR035513">
    <property type="entry name" value="Invertase/methylesterase_inhib"/>
</dbReference>
<evidence type="ECO:0000256" key="3">
    <source>
        <dbReference type="ARBA" id="ARBA00038471"/>
    </source>
</evidence>
<keyword evidence="1 4" id="KW-0732">Signal</keyword>
<dbReference type="NCBIfam" id="TIGR01614">
    <property type="entry name" value="PME_inhib"/>
    <property type="match status" value="1"/>
</dbReference>
<evidence type="ECO:0000256" key="2">
    <source>
        <dbReference type="ARBA" id="ARBA00023157"/>
    </source>
</evidence>
<sequence>MAILLLAVVAIAPGLAAAGSSSLINATCAALTTTQPLDFCVGVLSADQAAASATDVREVAAAAINIAASKATSTLRDIGNLTYDLNTCHRQYSNMVQLLADALVDFHAGRFENASHETANATNTPPGCSILLFEGNARKDPIDQENNENESLVDLANGIAPLLFPK</sequence>
<feature type="chain" id="PRO_5043028555" description="Pectinesterase inhibitor domain-containing protein" evidence="4">
    <location>
        <begin position="19"/>
        <end position="166"/>
    </location>
</feature>
<keyword evidence="2" id="KW-1015">Disulfide bond</keyword>
<dbReference type="SUPFAM" id="SSF101148">
    <property type="entry name" value="Plant invertase/pectin methylesterase inhibitor"/>
    <property type="match status" value="1"/>
</dbReference>
<dbReference type="PANTHER" id="PTHR35357:SF8">
    <property type="entry name" value="OS01G0111000 PROTEIN"/>
    <property type="match status" value="1"/>
</dbReference>
<dbReference type="Pfam" id="PF04043">
    <property type="entry name" value="PMEI"/>
    <property type="match status" value="1"/>
</dbReference>
<evidence type="ECO:0000259" key="5">
    <source>
        <dbReference type="SMART" id="SM00856"/>
    </source>
</evidence>
<reference evidence="6 7" key="1">
    <citation type="submission" date="2024-02" db="EMBL/GenBank/DDBJ databases">
        <title>High-quality chromosome-scale genome assembly of Pensacola bahiagrass (Paspalum notatum Flugge var. saurae).</title>
        <authorList>
            <person name="Vega J.M."/>
            <person name="Podio M."/>
            <person name="Orjuela J."/>
            <person name="Siena L.A."/>
            <person name="Pessino S.C."/>
            <person name="Combes M.C."/>
            <person name="Mariac C."/>
            <person name="Albertini E."/>
            <person name="Pupilli F."/>
            <person name="Ortiz J.P.A."/>
            <person name="Leblanc O."/>
        </authorList>
    </citation>
    <scope>NUCLEOTIDE SEQUENCE [LARGE SCALE GENOMIC DNA]</scope>
    <source>
        <strain evidence="6">R1</strain>
        <tissue evidence="6">Leaf</tissue>
    </source>
</reference>
<dbReference type="Proteomes" id="UP001341281">
    <property type="component" value="Chromosome 05"/>
</dbReference>
<gene>
    <name evidence="6" type="ORF">U9M48_022377</name>
</gene>
<comment type="similarity">
    <text evidence="3">Belongs to the PMEI family.</text>
</comment>
<dbReference type="Gene3D" id="1.20.140.40">
    <property type="entry name" value="Invertase/pectin methylesterase inhibitor family protein"/>
    <property type="match status" value="1"/>
</dbReference>
<evidence type="ECO:0000256" key="1">
    <source>
        <dbReference type="ARBA" id="ARBA00022729"/>
    </source>
</evidence>
<name>A0AAQ3TMW7_PASNO</name>
<dbReference type="InterPro" id="IPR006501">
    <property type="entry name" value="Pectinesterase_inhib_dom"/>
</dbReference>
<dbReference type="SMART" id="SM00856">
    <property type="entry name" value="PMEI"/>
    <property type="match status" value="1"/>
</dbReference>
<evidence type="ECO:0000256" key="4">
    <source>
        <dbReference type="SAM" id="SignalP"/>
    </source>
</evidence>